<keyword evidence="2" id="KW-0808">Transferase</keyword>
<dbReference type="PROSITE" id="PS51186">
    <property type="entry name" value="GNAT"/>
    <property type="match status" value="1"/>
</dbReference>
<evidence type="ECO:0000259" key="1">
    <source>
        <dbReference type="PROSITE" id="PS51186"/>
    </source>
</evidence>
<evidence type="ECO:0000313" key="3">
    <source>
        <dbReference type="Proteomes" id="UP000481872"/>
    </source>
</evidence>
<dbReference type="InterPro" id="IPR016181">
    <property type="entry name" value="Acyl_CoA_acyltransferase"/>
</dbReference>
<dbReference type="InterPro" id="IPR027365">
    <property type="entry name" value="GNAT_acetyltra_YdfB-like"/>
</dbReference>
<dbReference type="Proteomes" id="UP000481872">
    <property type="component" value="Unassembled WGS sequence"/>
</dbReference>
<accession>A0A6M0H5G8</accession>
<dbReference type="InterPro" id="IPR000182">
    <property type="entry name" value="GNAT_dom"/>
</dbReference>
<protein>
    <submittedName>
        <fullName evidence="2">GNAT family N-acetyltransferase</fullName>
    </submittedName>
</protein>
<gene>
    <name evidence="2" type="ORF">G3M99_13665</name>
</gene>
<reference evidence="2 3" key="1">
    <citation type="submission" date="2020-02" db="EMBL/GenBank/DDBJ databases">
        <title>Genome assembly of a novel Clostridium senegalense strain.</title>
        <authorList>
            <person name="Gupta T.B."/>
            <person name="Jauregui R."/>
            <person name="Maclean P."/>
            <person name="Nawarathana A."/>
            <person name="Brightwell G."/>
        </authorList>
    </citation>
    <scope>NUCLEOTIDE SEQUENCE [LARGE SCALE GENOMIC DNA]</scope>
    <source>
        <strain evidence="2 3">AGRFS4</strain>
    </source>
</reference>
<proteinExistence type="predicted"/>
<sequence length="263" mass="30604">MILKLDDSHNIELLNFLKVKKELNLFMIGDLENYGFNKDFLEYWGEFDENYKLIAVLMRFHEDFTIYSKEEFDVLGFSKIIKKYNFKLLGGERKAVEKFGKYINVKEKRNMYFAKLDKNDNLYKGELLKKAIKIEVKDAVKILELHEIINDGKIIEDVKRFQKKFIDKTGRGYYLLNNKNKVVCSAETTAENSYSAMIVGVCTHIDYRGCGYATALVSKLCIDLLLEGKTVCLFYDNPIAGKIYKNIGFIEIGFWSLWKSGKC</sequence>
<organism evidence="2 3">
    <name type="scientific">Clostridium senegalense</name>
    <dbReference type="NCBI Taxonomy" id="1465809"/>
    <lineage>
        <taxon>Bacteria</taxon>
        <taxon>Bacillati</taxon>
        <taxon>Bacillota</taxon>
        <taxon>Clostridia</taxon>
        <taxon>Eubacteriales</taxon>
        <taxon>Clostridiaceae</taxon>
        <taxon>Clostridium</taxon>
    </lineage>
</organism>
<dbReference type="EMBL" id="JAAGPU010000028">
    <property type="protein sequence ID" value="NEU05879.1"/>
    <property type="molecule type" value="Genomic_DNA"/>
</dbReference>
<dbReference type="SUPFAM" id="SSF55729">
    <property type="entry name" value="Acyl-CoA N-acyltransferases (Nat)"/>
    <property type="match status" value="1"/>
</dbReference>
<keyword evidence="3" id="KW-1185">Reference proteome</keyword>
<dbReference type="AlphaFoldDB" id="A0A6M0H5G8"/>
<dbReference type="Pfam" id="PF12746">
    <property type="entry name" value="GNAT_acetyltran"/>
    <property type="match status" value="1"/>
</dbReference>
<evidence type="ECO:0000313" key="2">
    <source>
        <dbReference type="EMBL" id="NEU05879.1"/>
    </source>
</evidence>
<comment type="caution">
    <text evidence="2">The sequence shown here is derived from an EMBL/GenBank/DDBJ whole genome shotgun (WGS) entry which is preliminary data.</text>
</comment>
<feature type="domain" description="N-acetyltransferase" evidence="1">
    <location>
        <begin position="132"/>
        <end position="263"/>
    </location>
</feature>
<dbReference type="RefSeq" id="WP_243151937.1">
    <property type="nucleotide sequence ID" value="NZ_JAAGPU010000028.1"/>
</dbReference>
<name>A0A6M0H5G8_9CLOT</name>
<dbReference type="Gene3D" id="3.40.630.30">
    <property type="match status" value="1"/>
</dbReference>
<dbReference type="GO" id="GO:0016747">
    <property type="term" value="F:acyltransferase activity, transferring groups other than amino-acyl groups"/>
    <property type="evidence" value="ECO:0007669"/>
    <property type="project" value="InterPro"/>
</dbReference>